<dbReference type="Proteomes" id="UP001431783">
    <property type="component" value="Unassembled WGS sequence"/>
</dbReference>
<gene>
    <name evidence="1" type="ORF">WA026_023026</name>
</gene>
<evidence type="ECO:0000313" key="2">
    <source>
        <dbReference type="Proteomes" id="UP001431783"/>
    </source>
</evidence>
<accession>A0AAW1VC52</accession>
<dbReference type="AlphaFoldDB" id="A0AAW1VC52"/>
<keyword evidence="2" id="KW-1185">Reference proteome</keyword>
<sequence length="129" mass="15562">MCSVKTSWRTLPWKQREILFVWVPNIKQCILNYNQKIKEQNFLKSMCWLGHRGFNYDEELEQYIALAEGEHGYTEEQTLTYMLKTLLRLLQYQMDGPLKMPSYSKKLFIRLVETSGKFKKYYRTKVFAV</sequence>
<organism evidence="1 2">
    <name type="scientific">Henosepilachna vigintioctopunctata</name>
    <dbReference type="NCBI Taxonomy" id="420089"/>
    <lineage>
        <taxon>Eukaryota</taxon>
        <taxon>Metazoa</taxon>
        <taxon>Ecdysozoa</taxon>
        <taxon>Arthropoda</taxon>
        <taxon>Hexapoda</taxon>
        <taxon>Insecta</taxon>
        <taxon>Pterygota</taxon>
        <taxon>Neoptera</taxon>
        <taxon>Endopterygota</taxon>
        <taxon>Coleoptera</taxon>
        <taxon>Polyphaga</taxon>
        <taxon>Cucujiformia</taxon>
        <taxon>Coccinelloidea</taxon>
        <taxon>Coccinellidae</taxon>
        <taxon>Epilachninae</taxon>
        <taxon>Epilachnini</taxon>
        <taxon>Henosepilachna</taxon>
    </lineage>
</organism>
<protein>
    <submittedName>
        <fullName evidence="1">Uncharacterized protein</fullName>
    </submittedName>
</protein>
<comment type="caution">
    <text evidence="1">The sequence shown here is derived from an EMBL/GenBank/DDBJ whole genome shotgun (WGS) entry which is preliminary data.</text>
</comment>
<reference evidence="1 2" key="1">
    <citation type="submission" date="2023-03" db="EMBL/GenBank/DDBJ databases">
        <title>Genome insight into feeding habits of ladybird beetles.</title>
        <authorList>
            <person name="Li H.-S."/>
            <person name="Huang Y.-H."/>
            <person name="Pang H."/>
        </authorList>
    </citation>
    <scope>NUCLEOTIDE SEQUENCE [LARGE SCALE GENOMIC DNA]</scope>
    <source>
        <strain evidence="1">SYSU_2023b</strain>
        <tissue evidence="1">Whole body</tissue>
    </source>
</reference>
<evidence type="ECO:0000313" key="1">
    <source>
        <dbReference type="EMBL" id="KAK9892969.1"/>
    </source>
</evidence>
<dbReference type="EMBL" id="JARQZJ010000142">
    <property type="protein sequence ID" value="KAK9892969.1"/>
    <property type="molecule type" value="Genomic_DNA"/>
</dbReference>
<proteinExistence type="predicted"/>
<name>A0AAW1VC52_9CUCU</name>